<keyword evidence="6" id="KW-1185">Reference proteome</keyword>
<dbReference type="NCBIfam" id="TIGR00756">
    <property type="entry name" value="PPR"/>
    <property type="match status" value="1"/>
</dbReference>
<evidence type="ECO:0000313" key="6">
    <source>
        <dbReference type="Proteomes" id="UP001454036"/>
    </source>
</evidence>
<proteinExistence type="inferred from homology"/>
<dbReference type="PROSITE" id="PS51375">
    <property type="entry name" value="PPR"/>
    <property type="match status" value="1"/>
</dbReference>
<name>A0AAV3PI41_LITER</name>
<dbReference type="AlphaFoldDB" id="A0AAV3PI41"/>
<comment type="caution">
    <text evidence="5">The sequence shown here is derived from an EMBL/GenBank/DDBJ whole genome shotgun (WGS) entry which is preliminary data.</text>
</comment>
<evidence type="ECO:0000256" key="1">
    <source>
        <dbReference type="ARBA" id="ARBA00007626"/>
    </source>
</evidence>
<keyword evidence="2" id="KW-0677">Repeat</keyword>
<dbReference type="PANTHER" id="PTHR46598">
    <property type="entry name" value="BNAC05G43320D PROTEIN"/>
    <property type="match status" value="1"/>
</dbReference>
<dbReference type="Pfam" id="PF25245">
    <property type="entry name" value="TPR_At1g68980"/>
    <property type="match status" value="1"/>
</dbReference>
<comment type="similarity">
    <text evidence="1">Belongs to the PPR family. P subfamily.</text>
</comment>
<evidence type="ECO:0000313" key="5">
    <source>
        <dbReference type="EMBL" id="GAA0150893.1"/>
    </source>
</evidence>
<dbReference type="Proteomes" id="UP001454036">
    <property type="component" value="Unassembled WGS sequence"/>
</dbReference>
<accession>A0AAV3PI41</accession>
<evidence type="ECO:0000256" key="3">
    <source>
        <dbReference type="PROSITE-ProRule" id="PRU00708"/>
    </source>
</evidence>
<dbReference type="Gene3D" id="1.25.40.10">
    <property type="entry name" value="Tetratricopeptide repeat domain"/>
    <property type="match status" value="2"/>
</dbReference>
<dbReference type="InterPro" id="IPR057440">
    <property type="entry name" value="At1g68980-like_TPR"/>
</dbReference>
<dbReference type="InterPro" id="IPR002885">
    <property type="entry name" value="PPR_rpt"/>
</dbReference>
<dbReference type="InterPro" id="IPR011990">
    <property type="entry name" value="TPR-like_helical_dom_sf"/>
</dbReference>
<sequence>MRLARISFCWGMKLYNGPTGREMSKVSWGVCCRDILLGKLKSAMEDDNLKEAWDIYKEVRRVYGFPDKPVVCKLITQMSYSYDPIWIKKASSLVLSISQEKPQLLHPDVLSKLSLALAREKMSVLTSLTLRLMLSNNTLPPLDILKLIFHHMETSDTGTLLASNILIEVCQQLNANRSLGSPDATVFNLVLDGCVKFRSSIKAQQIIELMAQVGIVADAYTIVMIAYIHEMNGMRDDLRKLQAHVDLVSTTLLSHYQHFYDRLLCLHFKFNDIDAASALILDLYNHLMGKRMEGSRSQLQKPCSILIGSHHLRMLPHNLPRDSVFKLEGKLELIIHKNGRLVLTNKALAKLIVLFKKNGRISELSKFLVQMHIRSDQSEYNSVCMDIVDACINLEWLETAHDILDDSKLEGKSLGPSVYKTLFAAYCNRGMFREAETLLKQMKESGDPETKNLEKDLAKCLSLYRNGSIMNLKELPSHKVSNLAGSVIRELREDVNNFPAANELNSSIYFFMKAKMTADALRTYRRMQEMKIQPTKVTFFHMISGYSSLNMYREITIVWGDIKKNIENRNLKIHRDLFEFILYNFLRGGYFARVMEIISLMKENNMYLDKWMYKREYQKCHRDLYHRLKVSDAKNEAQSQRIEHVRAFREWVGLS</sequence>
<protein>
    <recommendedName>
        <fullName evidence="4">At1g68980-like TPR repeats domain-containing protein</fullName>
    </recommendedName>
</protein>
<dbReference type="Pfam" id="PF01535">
    <property type="entry name" value="PPR"/>
    <property type="match status" value="1"/>
</dbReference>
<dbReference type="PANTHER" id="PTHR46598:SF3">
    <property type="entry name" value="OS07G0495300 PROTEIN"/>
    <property type="match status" value="1"/>
</dbReference>
<evidence type="ECO:0000259" key="4">
    <source>
        <dbReference type="Pfam" id="PF25245"/>
    </source>
</evidence>
<feature type="repeat" description="PPR" evidence="3">
    <location>
        <begin position="415"/>
        <end position="449"/>
    </location>
</feature>
<dbReference type="EMBL" id="BAABME010001678">
    <property type="protein sequence ID" value="GAA0150893.1"/>
    <property type="molecule type" value="Genomic_DNA"/>
</dbReference>
<evidence type="ECO:0000256" key="2">
    <source>
        <dbReference type="ARBA" id="ARBA00022737"/>
    </source>
</evidence>
<organism evidence="5 6">
    <name type="scientific">Lithospermum erythrorhizon</name>
    <name type="common">Purple gromwell</name>
    <name type="synonym">Lithospermum officinale var. erythrorhizon</name>
    <dbReference type="NCBI Taxonomy" id="34254"/>
    <lineage>
        <taxon>Eukaryota</taxon>
        <taxon>Viridiplantae</taxon>
        <taxon>Streptophyta</taxon>
        <taxon>Embryophyta</taxon>
        <taxon>Tracheophyta</taxon>
        <taxon>Spermatophyta</taxon>
        <taxon>Magnoliopsida</taxon>
        <taxon>eudicotyledons</taxon>
        <taxon>Gunneridae</taxon>
        <taxon>Pentapetalae</taxon>
        <taxon>asterids</taxon>
        <taxon>lamiids</taxon>
        <taxon>Boraginales</taxon>
        <taxon>Boraginaceae</taxon>
        <taxon>Boraginoideae</taxon>
        <taxon>Lithospermeae</taxon>
        <taxon>Lithospermum</taxon>
    </lineage>
</organism>
<reference evidence="5 6" key="1">
    <citation type="submission" date="2024-01" db="EMBL/GenBank/DDBJ databases">
        <title>The complete chloroplast genome sequence of Lithospermum erythrorhizon: insights into the phylogenetic relationship among Boraginaceae species and the maternal lineages of purple gromwells.</title>
        <authorList>
            <person name="Okada T."/>
            <person name="Watanabe K."/>
        </authorList>
    </citation>
    <scope>NUCLEOTIDE SEQUENCE [LARGE SCALE GENOMIC DNA]</scope>
</reference>
<gene>
    <name evidence="5" type="ORF">LIER_09731</name>
</gene>
<feature type="domain" description="At1g68980-like TPR repeats" evidence="4">
    <location>
        <begin position="38"/>
        <end position="145"/>
    </location>
</feature>